<comment type="caution">
    <text evidence="2">The sequence shown here is derived from an EMBL/GenBank/DDBJ whole genome shotgun (WGS) entry which is preliminary data.</text>
</comment>
<evidence type="ECO:0000313" key="3">
    <source>
        <dbReference type="Proteomes" id="UP000484988"/>
    </source>
</evidence>
<accession>A0A6A0AUK0</accession>
<dbReference type="AlphaFoldDB" id="A0A6A0AUK0"/>
<proteinExistence type="predicted"/>
<protein>
    <submittedName>
        <fullName evidence="2">Helix-turn-helix transcriptional regulator</fullName>
    </submittedName>
</protein>
<keyword evidence="3" id="KW-1185">Reference proteome</keyword>
<dbReference type="CDD" id="cd00093">
    <property type="entry name" value="HTH_XRE"/>
    <property type="match status" value="1"/>
</dbReference>
<name>A0A6A0AUK0_9ACTN</name>
<gene>
    <name evidence="2" type="ORF">SCWH03_25550</name>
</gene>
<feature type="region of interest" description="Disordered" evidence="1">
    <location>
        <begin position="125"/>
        <end position="148"/>
    </location>
</feature>
<reference evidence="2 3" key="1">
    <citation type="submission" date="2020-02" db="EMBL/GenBank/DDBJ databases">
        <title>Whole Genome Shotgun Sequence of Streptomyces sp. strain CWH03.</title>
        <authorList>
            <person name="Dohra H."/>
            <person name="Kodani S."/>
            <person name="Yamamura H."/>
        </authorList>
    </citation>
    <scope>NUCLEOTIDE SEQUENCE [LARGE SCALE GENOMIC DNA]</scope>
    <source>
        <strain evidence="2 3">CWH03</strain>
    </source>
</reference>
<dbReference type="Proteomes" id="UP000484988">
    <property type="component" value="Unassembled WGS sequence"/>
</dbReference>
<evidence type="ECO:0000256" key="1">
    <source>
        <dbReference type="SAM" id="MobiDB-lite"/>
    </source>
</evidence>
<evidence type="ECO:0000313" key="2">
    <source>
        <dbReference type="EMBL" id="GFH36328.1"/>
    </source>
</evidence>
<dbReference type="EMBL" id="BLLG01000006">
    <property type="protein sequence ID" value="GFH36328.1"/>
    <property type="molecule type" value="Genomic_DNA"/>
</dbReference>
<sequence>MPSLGSISTTCAPEATQEVQAFAKTLKLLIHHVRPGDTMAQKAKALHVSPPLLSHWLNGRRLPRTAVIEEMSGLAAEGVADGGDAAVLAREFAALKPLLQAARKSTCRRCAGRCTCDEAGVERDRRNSSCSTSADKGDRRNSAAPTNSNLPAHLAAMAEADRVAHLLGLGAALSEGDIGVYADILARAGMKAEMEVLIRSAESSGRDSTEIAIALGGLR</sequence>
<dbReference type="RefSeq" id="WP_173264222.1">
    <property type="nucleotide sequence ID" value="NZ_BLLG01000006.1"/>
</dbReference>
<dbReference type="InterPro" id="IPR001387">
    <property type="entry name" value="Cro/C1-type_HTH"/>
</dbReference>
<organism evidence="2 3">
    <name type="scientific">Streptomyces pacificus</name>
    <dbReference type="NCBI Taxonomy" id="2705029"/>
    <lineage>
        <taxon>Bacteria</taxon>
        <taxon>Bacillati</taxon>
        <taxon>Actinomycetota</taxon>
        <taxon>Actinomycetes</taxon>
        <taxon>Kitasatosporales</taxon>
        <taxon>Streptomycetaceae</taxon>
        <taxon>Streptomyces</taxon>
    </lineage>
</organism>